<keyword evidence="1" id="KW-0175">Coiled coil</keyword>
<dbReference type="Proteomes" id="UP001213681">
    <property type="component" value="Unassembled WGS sequence"/>
</dbReference>
<feature type="coiled-coil region" evidence="1">
    <location>
        <begin position="129"/>
        <end position="163"/>
    </location>
</feature>
<dbReference type="EMBL" id="JAPVEA010000002">
    <property type="protein sequence ID" value="KAJ5460719.1"/>
    <property type="molecule type" value="Genomic_DNA"/>
</dbReference>
<keyword evidence="3" id="KW-1185">Reference proteome</keyword>
<comment type="caution">
    <text evidence="2">The sequence shown here is derived from an EMBL/GenBank/DDBJ whole genome shotgun (WGS) entry which is preliminary data.</text>
</comment>
<accession>A0AAD6G5Q8</accession>
<evidence type="ECO:0000313" key="2">
    <source>
        <dbReference type="EMBL" id="KAJ5460719.1"/>
    </source>
</evidence>
<name>A0AAD6G5Q8_9EURO</name>
<sequence length="228" mass="26168">MKIIYFPKTPSSPCDIDKKSTIDNYTQSSDSVDTPPQYSLVVSTGSSEALRNNLEAKIIGLWKKVWLGLYEIDVNEHRLHASRLEALYLGTGMTGYMGRLRVLKNPDYVGVNNGIASLKIFDGLSITTLQSVLEILRAYESEIDNLERLYAILRRNQRGLRESTWNVPTETLRRQYLTIAEPMERRIKQYDIRMDVLNHEMRDEVMSMGDCISQPKGQLVLEKNFPGY</sequence>
<dbReference type="GeneID" id="81595897"/>
<dbReference type="AlphaFoldDB" id="A0AAD6G5Q8"/>
<evidence type="ECO:0000256" key="1">
    <source>
        <dbReference type="SAM" id="Coils"/>
    </source>
</evidence>
<reference evidence="2" key="2">
    <citation type="journal article" date="2023" name="IMA Fungus">
        <title>Comparative genomic study of the Penicillium genus elucidates a diverse pangenome and 15 lateral gene transfer events.</title>
        <authorList>
            <person name="Petersen C."/>
            <person name="Sorensen T."/>
            <person name="Nielsen M.R."/>
            <person name="Sondergaard T.E."/>
            <person name="Sorensen J.L."/>
            <person name="Fitzpatrick D.A."/>
            <person name="Frisvad J.C."/>
            <person name="Nielsen K.L."/>
        </authorList>
    </citation>
    <scope>NUCLEOTIDE SEQUENCE</scope>
    <source>
        <strain evidence="2">IBT 16125</strain>
    </source>
</reference>
<protein>
    <submittedName>
        <fullName evidence="2">Uncharacterized protein</fullName>
    </submittedName>
</protein>
<organism evidence="2 3">
    <name type="scientific">Penicillium daleae</name>
    <dbReference type="NCBI Taxonomy" id="63821"/>
    <lineage>
        <taxon>Eukaryota</taxon>
        <taxon>Fungi</taxon>
        <taxon>Dikarya</taxon>
        <taxon>Ascomycota</taxon>
        <taxon>Pezizomycotina</taxon>
        <taxon>Eurotiomycetes</taxon>
        <taxon>Eurotiomycetidae</taxon>
        <taxon>Eurotiales</taxon>
        <taxon>Aspergillaceae</taxon>
        <taxon>Penicillium</taxon>
    </lineage>
</organism>
<proteinExistence type="predicted"/>
<gene>
    <name evidence="2" type="ORF">N7458_002271</name>
</gene>
<dbReference type="RefSeq" id="XP_056769761.1">
    <property type="nucleotide sequence ID" value="XM_056905654.1"/>
</dbReference>
<reference evidence="2" key="1">
    <citation type="submission" date="2022-12" db="EMBL/GenBank/DDBJ databases">
        <authorList>
            <person name="Petersen C."/>
        </authorList>
    </citation>
    <scope>NUCLEOTIDE SEQUENCE</scope>
    <source>
        <strain evidence="2">IBT 16125</strain>
    </source>
</reference>
<evidence type="ECO:0000313" key="3">
    <source>
        <dbReference type="Proteomes" id="UP001213681"/>
    </source>
</evidence>